<dbReference type="PROSITE" id="PS51257">
    <property type="entry name" value="PROKAR_LIPOPROTEIN"/>
    <property type="match status" value="1"/>
</dbReference>
<accession>A0A381J9B4</accession>
<dbReference type="EMBL" id="UFWZ01000001">
    <property type="protein sequence ID" value="SUY47801.1"/>
    <property type="molecule type" value="Genomic_DNA"/>
</dbReference>
<evidence type="ECO:0000313" key="2">
    <source>
        <dbReference type="Proteomes" id="UP000254664"/>
    </source>
</evidence>
<name>A0A381J9B4_9CLOT</name>
<reference evidence="1 2" key="1">
    <citation type="submission" date="2018-06" db="EMBL/GenBank/DDBJ databases">
        <authorList>
            <consortium name="Pathogen Informatics"/>
            <person name="Doyle S."/>
        </authorList>
    </citation>
    <scope>NUCLEOTIDE SEQUENCE [LARGE SCALE GENOMIC DNA]</scope>
    <source>
        <strain evidence="1 2">NCTC9836</strain>
    </source>
</reference>
<sequence>MKLSYIIISILISSVLLVSCTFSDANLSFNSKPSNHFYTERLFNSLGESKEFLSTLYETNLHKESSLDKDDMDVLINFFSSLNADDFIDDPYGIDKVPCYKIFININSVKYVINVYDSDFVSIYPWDGNKPMDFISMNNIPVAYNLYNFSKYKIDKPL</sequence>
<dbReference type="InterPro" id="IPR032619">
    <property type="entry name" value="DUF4883"/>
</dbReference>
<proteinExistence type="predicted"/>
<protein>
    <submittedName>
        <fullName evidence="1">Putative lipoprotein</fullName>
    </submittedName>
</protein>
<dbReference type="Proteomes" id="UP000254664">
    <property type="component" value="Unassembled WGS sequence"/>
</dbReference>
<keyword evidence="2" id="KW-1185">Reference proteome</keyword>
<keyword evidence="1" id="KW-0449">Lipoprotein</keyword>
<dbReference type="AlphaFoldDB" id="A0A381J9B4"/>
<dbReference type="RefSeq" id="WP_172556324.1">
    <property type="nucleotide sequence ID" value="NZ_UFWZ01000001.1"/>
</dbReference>
<organism evidence="1 2">
    <name type="scientific">Clostridium putrefaciens</name>
    <dbReference type="NCBI Taxonomy" id="99675"/>
    <lineage>
        <taxon>Bacteria</taxon>
        <taxon>Bacillati</taxon>
        <taxon>Bacillota</taxon>
        <taxon>Clostridia</taxon>
        <taxon>Eubacteriales</taxon>
        <taxon>Clostridiaceae</taxon>
        <taxon>Clostridium</taxon>
    </lineage>
</organism>
<dbReference type="Pfam" id="PF16224">
    <property type="entry name" value="DUF4883"/>
    <property type="match status" value="1"/>
</dbReference>
<dbReference type="CDD" id="cd15786">
    <property type="entry name" value="CPF_1278_like"/>
    <property type="match status" value="1"/>
</dbReference>
<dbReference type="Gene3D" id="3.30.1490.410">
    <property type="entry name" value="Uncharacterised protein PF16224, DUF4883"/>
    <property type="match status" value="1"/>
</dbReference>
<evidence type="ECO:0000313" key="1">
    <source>
        <dbReference type="EMBL" id="SUY47801.1"/>
    </source>
</evidence>
<gene>
    <name evidence="1" type="ORF">NCTC9836_02144</name>
</gene>